<comment type="similarity">
    <text evidence="4">Belongs to the Rab3-GAP catalytic subunit family.</text>
</comment>
<keyword evidence="9" id="KW-0333">Golgi apparatus</keyword>
<evidence type="ECO:0000259" key="11">
    <source>
        <dbReference type="Pfam" id="PF19533"/>
    </source>
</evidence>
<evidence type="ECO:0000256" key="1">
    <source>
        <dbReference type="ARBA" id="ARBA00004222"/>
    </source>
</evidence>
<protein>
    <recommendedName>
        <fullName evidence="5">Rab3 GTPase-activating protein catalytic subunit</fullName>
    </recommendedName>
</protein>
<evidence type="ECO:0000256" key="9">
    <source>
        <dbReference type="ARBA" id="ARBA00023034"/>
    </source>
</evidence>
<evidence type="ECO:0000256" key="3">
    <source>
        <dbReference type="ARBA" id="ARBA00004496"/>
    </source>
</evidence>
<dbReference type="PANTHER" id="PTHR21422">
    <property type="entry name" value="RAB3 GTPASE-ACTIVATING PROTEIN CATALYTIC SUBUNIT"/>
    <property type="match status" value="1"/>
</dbReference>
<reference evidence="13" key="2">
    <citation type="submission" date="2018-07" db="EMBL/GenBank/DDBJ databases">
        <authorList>
            <person name="Quirk P.G."/>
            <person name="Krulwich T.A."/>
        </authorList>
    </citation>
    <scope>NUCLEOTIDE SEQUENCE</scope>
</reference>
<evidence type="ECO:0000259" key="10">
    <source>
        <dbReference type="Pfam" id="PF13890"/>
    </source>
</evidence>
<sequence>MSTQEIDESEFFHQDFSTASEWETFNARLEETFHEWKLPYTKLGPDLEKNQLLQCQWKTTKENITFANAEFEIIRYKAIFGEENETSIEKSANSHNDILPCQAFIDLMSSDNDFVTPSNDTENFGHEKDLHPIARWYGLRDFVVVKPVKSIQNESQIRILLSSIHIAVADSSCEVPVFVQVLRKDQNVFLGVCEYRTTRISFDIVHLSTVPPTCRYLSGILDMFKGKVPYTYIHPVTVGVRLTYSLVKFTSHSYQGDRRFAFNEEDFTDDELENEELIKSKVIPFGTSIDPVSEIMLHCTWINVAENCVIDSQSYSDFDPLLAPIWSIRAKFDHTPICFASECIAEYLHQSNAPNAITEYYHNLSYEGTGAGVGLNNPLDKITESKIPTISSVLPISGVASSLITKSGSAKELEMTSPQSKDEVKRFEGPISDDNIMSMLYYLFPDAQPKEPINLYSIPECEPWDPLKIKSAPKDSLVLRLSLLLAVANAHLGGKKAIAQLWAEFAQEMRFRVEKGVQIPGVSAGFPDSRTCLLHQKLQMLNICMERRRIREGGLPFAMTSPLTSGQTNPEFTDTHDSEEEFFDCNEADEESKQLDSKHSAWNQPTGRLSKLGNMLLVDSDEPLYIPVTQEPVPKTEDQLEDDAEVMLKLGPGSELRAQMMSASLFSDMESFKAANPAGKLEDFIRWYSPRDWIEDESCDEKDPFGRKGKLSPRMLIPGNMWQTTWEQAKSVPARRQRRLFDDTKEAEKVLHFFEASTIGSIIQMTISSLFNAVIEKLQEEADELKDVIPDWDTNLNKVKQVCCKLSREDWNSPNFKGTAKDKWTSLLNDIINLEYSISQARSLKMKIAPDDIELSEEQKTVLLSLIKTVDTELENGAKNPIAGHILSMFAEAKLAQSEQKYEMLSQSGSSEDGSGNVSGFVLPSPLEKQFTLRVCGKMVNKGIGGPQFLRAIIRNDEFRLCGAFSQDTTFY</sequence>
<evidence type="ECO:0000313" key="13">
    <source>
        <dbReference type="EMBL" id="SSX25323.1"/>
    </source>
</evidence>
<dbReference type="InterPro" id="IPR045698">
    <property type="entry name" value="Rab3GAP1_C"/>
</dbReference>
<dbReference type="VEuPathDB" id="VectorBase:CSON012205"/>
<evidence type="ECO:0000256" key="5">
    <source>
        <dbReference type="ARBA" id="ARBA00015817"/>
    </source>
</evidence>
<evidence type="ECO:0000256" key="8">
    <source>
        <dbReference type="ARBA" id="ARBA00022824"/>
    </source>
</evidence>
<feature type="domain" description="Rab3GAP catalytic subunit C-terminal" evidence="11">
    <location>
        <begin position="820"/>
        <end position="972"/>
    </location>
</feature>
<evidence type="ECO:0000256" key="6">
    <source>
        <dbReference type="ARBA" id="ARBA00022468"/>
    </source>
</evidence>
<evidence type="ECO:0000313" key="12">
    <source>
        <dbReference type="EMBL" id="SSX04961.1"/>
    </source>
</evidence>
<dbReference type="Pfam" id="PF19533">
    <property type="entry name" value="Rab3-GAP_cat_C"/>
    <property type="match status" value="1"/>
</dbReference>
<reference evidence="12" key="1">
    <citation type="submission" date="2018-04" db="EMBL/GenBank/DDBJ databases">
        <authorList>
            <person name="Go L.Y."/>
            <person name="Mitchell J.A."/>
        </authorList>
    </citation>
    <scope>NUCLEOTIDE SEQUENCE</scope>
    <source>
        <tissue evidence="12">Whole organism</tissue>
    </source>
</reference>
<organism evidence="13">
    <name type="scientific">Culicoides sonorensis</name>
    <name type="common">Biting midge</name>
    <dbReference type="NCBI Taxonomy" id="179676"/>
    <lineage>
        <taxon>Eukaryota</taxon>
        <taxon>Metazoa</taxon>
        <taxon>Ecdysozoa</taxon>
        <taxon>Arthropoda</taxon>
        <taxon>Hexapoda</taxon>
        <taxon>Insecta</taxon>
        <taxon>Pterygota</taxon>
        <taxon>Neoptera</taxon>
        <taxon>Endopterygota</taxon>
        <taxon>Diptera</taxon>
        <taxon>Nematocera</taxon>
        <taxon>Chironomoidea</taxon>
        <taxon>Ceratopogonidae</taxon>
        <taxon>Ceratopogoninae</taxon>
        <taxon>Culicoides</taxon>
        <taxon>Monoculicoides</taxon>
    </lineage>
</organism>
<keyword evidence="7" id="KW-0963">Cytoplasm</keyword>
<accession>A0A336M955</accession>
<feature type="domain" description="Rab3GAP catalytic subunit conserved" evidence="10">
    <location>
        <begin position="602"/>
        <end position="755"/>
    </location>
</feature>
<evidence type="ECO:0000256" key="2">
    <source>
        <dbReference type="ARBA" id="ARBA00004240"/>
    </source>
</evidence>
<dbReference type="OMA" id="KYAKHRR"/>
<name>A0A336M955_CULSO</name>
<keyword evidence="6" id="KW-0343">GTPase activation</keyword>
<evidence type="ECO:0000256" key="7">
    <source>
        <dbReference type="ARBA" id="ARBA00022490"/>
    </source>
</evidence>
<evidence type="ECO:0000256" key="4">
    <source>
        <dbReference type="ARBA" id="ARBA00008856"/>
    </source>
</evidence>
<dbReference type="AlphaFoldDB" id="A0A336M955"/>
<dbReference type="GO" id="GO:0005096">
    <property type="term" value="F:GTPase activator activity"/>
    <property type="evidence" value="ECO:0007669"/>
    <property type="project" value="UniProtKB-KW"/>
</dbReference>
<dbReference type="PANTHER" id="PTHR21422:SF9">
    <property type="entry name" value="RAB3 GTPASE-ACTIVATING PROTEIN CATALYTIC SUBUNIT"/>
    <property type="match status" value="1"/>
</dbReference>
<dbReference type="GO" id="GO:0005794">
    <property type="term" value="C:Golgi apparatus"/>
    <property type="evidence" value="ECO:0007669"/>
    <property type="project" value="UniProtKB-SubCell"/>
</dbReference>
<gene>
    <name evidence="13" type="primary">CSON012205</name>
</gene>
<comment type="subcellular location">
    <subcellularLocation>
        <location evidence="3">Cytoplasm</location>
    </subcellularLocation>
    <subcellularLocation>
        <location evidence="2">Endoplasmic reticulum</location>
    </subcellularLocation>
    <subcellularLocation>
        <location evidence="1">Golgi apparatus</location>
        <location evidence="1">cis-Golgi network</location>
    </subcellularLocation>
</comment>
<dbReference type="GO" id="GO:0005783">
    <property type="term" value="C:endoplasmic reticulum"/>
    <property type="evidence" value="ECO:0007669"/>
    <property type="project" value="UniProtKB-SubCell"/>
</dbReference>
<dbReference type="InterPro" id="IPR045700">
    <property type="entry name" value="Rab3GAP1"/>
</dbReference>
<dbReference type="EMBL" id="UFQS01000560">
    <property type="protein sequence ID" value="SSX04961.1"/>
    <property type="molecule type" value="Genomic_DNA"/>
</dbReference>
<dbReference type="EMBL" id="UFQT01000560">
    <property type="protein sequence ID" value="SSX25323.1"/>
    <property type="molecule type" value="Genomic_DNA"/>
</dbReference>
<proteinExistence type="inferred from homology"/>
<dbReference type="InterPro" id="IPR026147">
    <property type="entry name" value="Rab3GAP1_conserved"/>
</dbReference>
<dbReference type="Pfam" id="PF13890">
    <property type="entry name" value="Rab3-GTPase_cat"/>
    <property type="match status" value="1"/>
</dbReference>
<keyword evidence="8" id="KW-0256">Endoplasmic reticulum</keyword>